<dbReference type="EMBL" id="LSBJ02000005">
    <property type="protein sequence ID" value="OWT42856.1"/>
    <property type="molecule type" value="Genomic_DNA"/>
</dbReference>
<dbReference type="AlphaFoldDB" id="A0A219APW1"/>
<dbReference type="GeneID" id="33936839"/>
<name>A0A219APW1_METCM</name>
<gene>
    <name evidence="1" type="ORF">VFPPC_17951</name>
</gene>
<dbReference type="Proteomes" id="UP000078397">
    <property type="component" value="Unassembled WGS sequence"/>
</dbReference>
<protein>
    <submittedName>
        <fullName evidence="1">Uncharacterized protein</fullName>
    </submittedName>
</protein>
<dbReference type="RefSeq" id="XP_022285327.1">
    <property type="nucleotide sequence ID" value="XM_022429619.1"/>
</dbReference>
<organism evidence="1 2">
    <name type="scientific">Pochonia chlamydosporia 170</name>
    <dbReference type="NCBI Taxonomy" id="1380566"/>
    <lineage>
        <taxon>Eukaryota</taxon>
        <taxon>Fungi</taxon>
        <taxon>Dikarya</taxon>
        <taxon>Ascomycota</taxon>
        <taxon>Pezizomycotina</taxon>
        <taxon>Sordariomycetes</taxon>
        <taxon>Hypocreomycetidae</taxon>
        <taxon>Hypocreales</taxon>
        <taxon>Clavicipitaceae</taxon>
        <taxon>Pochonia</taxon>
    </lineage>
</organism>
<reference evidence="1 2" key="1">
    <citation type="journal article" date="2016" name="PLoS Pathog.">
        <title>Biosynthesis of antibiotic leucinostatins in bio-control fungus Purpureocillium lilacinum and their inhibition on phytophthora revealed by genome mining.</title>
        <authorList>
            <person name="Wang G."/>
            <person name="Liu Z."/>
            <person name="Lin R."/>
            <person name="Li E."/>
            <person name="Mao Z."/>
            <person name="Ling J."/>
            <person name="Yang Y."/>
            <person name="Yin W.B."/>
            <person name="Xie B."/>
        </authorList>
    </citation>
    <scope>NUCLEOTIDE SEQUENCE [LARGE SCALE GENOMIC DNA]</scope>
    <source>
        <strain evidence="1">170</strain>
    </source>
</reference>
<dbReference type="KEGG" id="pchm:VFPPC_17951"/>
<evidence type="ECO:0000313" key="1">
    <source>
        <dbReference type="EMBL" id="OWT42856.1"/>
    </source>
</evidence>
<evidence type="ECO:0000313" key="2">
    <source>
        <dbReference type="Proteomes" id="UP000078397"/>
    </source>
</evidence>
<accession>A0A219APW1</accession>
<sequence length="201" mass="23310">MERFSRRLGIPVVMTDELQTKLVKTSKGGTSVAPNMASKYDPSGYLCFLQRLPNVIGKVKVKRVGIAPLSRCTKEKKESYGFRKGYENLRTSKMLLRVQQDMCFSFLLSPCVCLYLTLPRLELLHLTWVNPKLSSRQGRLRRVVGLVRWMKKRLFFRSQANDGVIFGERSKANWHALTCKRFLRWAGRRFVFYNCSCRATS</sequence>
<keyword evidence="2" id="KW-1185">Reference proteome</keyword>
<proteinExistence type="predicted"/>
<comment type="caution">
    <text evidence="1">The sequence shown here is derived from an EMBL/GenBank/DDBJ whole genome shotgun (WGS) entry which is preliminary data.</text>
</comment>